<dbReference type="EMBL" id="FN869859">
    <property type="protein sequence ID" value="CCC81834.1"/>
    <property type="molecule type" value="Genomic_DNA"/>
</dbReference>
<dbReference type="GO" id="GO:0016491">
    <property type="term" value="F:oxidoreductase activity"/>
    <property type="evidence" value="ECO:0007669"/>
    <property type="project" value="InterPro"/>
</dbReference>
<dbReference type="eggNOG" id="arCOG01064">
    <property type="taxonomic scope" value="Archaea"/>
</dbReference>
<evidence type="ECO:0000259" key="1">
    <source>
        <dbReference type="Pfam" id="PF07992"/>
    </source>
</evidence>
<name>G4RJT9_THETK</name>
<dbReference type="STRING" id="768679.TTX_1194"/>
<evidence type="ECO:0000313" key="3">
    <source>
        <dbReference type="Proteomes" id="UP000002654"/>
    </source>
</evidence>
<dbReference type="Pfam" id="PF07992">
    <property type="entry name" value="Pyr_redox_2"/>
    <property type="match status" value="1"/>
</dbReference>
<dbReference type="InterPro" id="IPR036188">
    <property type="entry name" value="FAD/NAD-bd_sf"/>
</dbReference>
<gene>
    <name evidence="2" type="ordered locus">TTX_1194</name>
</gene>
<dbReference type="HOGENOM" id="CLU_030742_5_0_2"/>
<organism evidence="2 3">
    <name type="scientific">Thermoproteus tenax (strain ATCC 35583 / DSM 2078 / JCM 9277 / NBRC 100435 / Kra 1)</name>
    <dbReference type="NCBI Taxonomy" id="768679"/>
    <lineage>
        <taxon>Archaea</taxon>
        <taxon>Thermoproteota</taxon>
        <taxon>Thermoprotei</taxon>
        <taxon>Thermoproteales</taxon>
        <taxon>Thermoproteaceae</taxon>
        <taxon>Thermoproteus</taxon>
    </lineage>
</organism>
<dbReference type="RefSeq" id="WP_014127089.1">
    <property type="nucleotide sequence ID" value="NC_016070.1"/>
</dbReference>
<reference evidence="2 3" key="1">
    <citation type="journal article" date="2011" name="PLoS ONE">
        <title>The complete genome sequence of Thermoproteus tenax: a physiologically versatile member of the Crenarchaeota.</title>
        <authorList>
            <person name="Siebers B."/>
            <person name="Zaparty M."/>
            <person name="Raddatz G."/>
            <person name="Tjaden B."/>
            <person name="Albers S.V."/>
            <person name="Bell S.D."/>
            <person name="Blombach F."/>
            <person name="Kletzin A."/>
            <person name="Kyrpides N."/>
            <person name="Lanz C."/>
            <person name="Plagens A."/>
            <person name="Rampp M."/>
            <person name="Rosinus A."/>
            <person name="von Jan M."/>
            <person name="Makarova K.S."/>
            <person name="Klenk H.P."/>
            <person name="Schuster S.C."/>
            <person name="Hensel R."/>
        </authorList>
    </citation>
    <scope>NUCLEOTIDE SEQUENCE [LARGE SCALE GENOMIC DNA]</scope>
    <source>
        <strain evidence="3">ATCC 35583 / DSM 2078 / JCM 9277 / NBRC 100435 / Kra 1</strain>
    </source>
</reference>
<accession>G4RJT9</accession>
<dbReference type="Proteomes" id="UP000002654">
    <property type="component" value="Chromosome"/>
</dbReference>
<dbReference type="PATRIC" id="fig|768679.9.peg.1202"/>
<evidence type="ECO:0000313" key="2">
    <source>
        <dbReference type="EMBL" id="CCC81834.1"/>
    </source>
</evidence>
<dbReference type="InterPro" id="IPR052541">
    <property type="entry name" value="SQRD"/>
</dbReference>
<keyword evidence="3" id="KW-1185">Reference proteome</keyword>
<dbReference type="PANTHER" id="PTHR43755">
    <property type="match status" value="1"/>
</dbReference>
<dbReference type="AlphaFoldDB" id="G4RJT9"/>
<feature type="domain" description="FAD/NAD(P)-binding" evidence="1">
    <location>
        <begin position="3"/>
        <end position="144"/>
    </location>
</feature>
<dbReference type="KEGG" id="ttn:TTX_1194"/>
<dbReference type="SUPFAM" id="SSF51905">
    <property type="entry name" value="FAD/NAD(P)-binding domain"/>
    <property type="match status" value="2"/>
</dbReference>
<dbReference type="OrthoDB" id="38899at2157"/>
<dbReference type="GeneID" id="11262079"/>
<dbReference type="PaxDb" id="768679-TTX_1194"/>
<proteinExistence type="predicted"/>
<dbReference type="InterPro" id="IPR023753">
    <property type="entry name" value="FAD/NAD-binding_dom"/>
</dbReference>
<dbReference type="PANTHER" id="PTHR43755:SF1">
    <property type="entry name" value="FAD-DEPENDENT PYRIDINE NUCLEOTIDE-DISULPHIDE OXIDOREDUCTASE"/>
    <property type="match status" value="1"/>
</dbReference>
<dbReference type="Gene3D" id="3.50.50.60">
    <property type="entry name" value="FAD/NAD(P)-binding domain"/>
    <property type="match status" value="2"/>
</dbReference>
<protein>
    <submittedName>
        <fullName evidence="2">Sulfide dehydrogenase, flavoprtotein subunit</fullName>
    </submittedName>
</protein>
<sequence length="397" mass="45149">MKRVLILGAGTAGLIVANKLSRDLRREAVRGEVEVKVIDRTDSYVLEAGYTLLLVDQLRQEDIIYRKRELLDPVITFYKGDVTKIDLKNRAVETHDGVRHSYDYLVIALGARYDLSYPPGLSNDYNTYYGPLEKVVELRNKLREFKRGRIVQLVVMPDEPIKCPIAPAKSSLLIDGYLRHITQTRAQVEYYLLTPTDHLHAQPEVNKELLLAFQERGLNVIFNFSAAEVDPKEKVVISESGEKVKYDLLISVPLHRGPEAVAKSEIGNPFGFLPADRRTLQYRRGKEHYDDVYILGDVASIGVARAGATAHYQANVVAYNISCEIKGLGCRRLYQGEAICPLLSDVPAPANWPYKGRAWMPWWNYGHKADPFVPTDWGWWIMKMYYLSIPLTLRGLI</sequence>